<dbReference type="InterPro" id="IPR011059">
    <property type="entry name" value="Metal-dep_hydrolase_composite"/>
</dbReference>
<dbReference type="RefSeq" id="WP_270080045.1">
    <property type="nucleotide sequence ID" value="NZ_CP115300.1"/>
</dbReference>
<evidence type="ECO:0000259" key="1">
    <source>
        <dbReference type="Pfam" id="PF07969"/>
    </source>
</evidence>
<accession>A0ABY7NWC6</accession>
<dbReference type="EMBL" id="CP115300">
    <property type="protein sequence ID" value="WBO62099.1"/>
    <property type="molecule type" value="Genomic_DNA"/>
</dbReference>
<dbReference type="SUPFAM" id="SSF51556">
    <property type="entry name" value="Metallo-dependent hydrolases"/>
    <property type="match status" value="1"/>
</dbReference>
<organism evidence="2 3">
    <name type="scientific">Streptomyces camelliae</name>
    <dbReference type="NCBI Taxonomy" id="3004093"/>
    <lineage>
        <taxon>Bacteria</taxon>
        <taxon>Bacillati</taxon>
        <taxon>Actinomycetota</taxon>
        <taxon>Actinomycetes</taxon>
        <taxon>Kitasatosporales</taxon>
        <taxon>Streptomycetaceae</taxon>
        <taxon>Streptomyces</taxon>
    </lineage>
</organism>
<dbReference type="Proteomes" id="UP001212326">
    <property type="component" value="Chromosome"/>
</dbReference>
<protein>
    <submittedName>
        <fullName evidence="2">Amidohydrolase family protein</fullName>
    </submittedName>
</protein>
<dbReference type="Pfam" id="PF07969">
    <property type="entry name" value="Amidohydro_3"/>
    <property type="match status" value="1"/>
</dbReference>
<evidence type="ECO:0000313" key="2">
    <source>
        <dbReference type="EMBL" id="WBO62099.1"/>
    </source>
</evidence>
<dbReference type="Gene3D" id="3.10.310.70">
    <property type="match status" value="1"/>
</dbReference>
<dbReference type="Gene3D" id="3.20.20.140">
    <property type="entry name" value="Metal-dependent hydrolases"/>
    <property type="match status" value="1"/>
</dbReference>
<dbReference type="InterPro" id="IPR032466">
    <property type="entry name" value="Metal_Hydrolase"/>
</dbReference>
<gene>
    <name evidence="2" type="ORF">O1G22_04250</name>
</gene>
<name>A0ABY7NWC6_9ACTN</name>
<reference evidence="2 3" key="1">
    <citation type="submission" date="2022-12" db="EMBL/GenBank/DDBJ databases">
        <authorList>
            <person name="Mo P."/>
        </authorList>
    </citation>
    <scope>NUCLEOTIDE SEQUENCE [LARGE SCALE GENOMIC DNA]</scope>
    <source>
        <strain evidence="2 3">HUAS 2-6</strain>
    </source>
</reference>
<dbReference type="PANTHER" id="PTHR22642:SF2">
    <property type="entry name" value="PROTEIN LONG AFTER FAR-RED 3"/>
    <property type="match status" value="1"/>
</dbReference>
<evidence type="ECO:0000313" key="3">
    <source>
        <dbReference type="Proteomes" id="UP001212326"/>
    </source>
</evidence>
<dbReference type="PANTHER" id="PTHR22642">
    <property type="entry name" value="IMIDAZOLONEPROPIONASE"/>
    <property type="match status" value="1"/>
</dbReference>
<dbReference type="SUPFAM" id="SSF51338">
    <property type="entry name" value="Composite domain of metallo-dependent hydrolases"/>
    <property type="match status" value="1"/>
</dbReference>
<proteinExistence type="predicted"/>
<dbReference type="Gene3D" id="2.30.40.10">
    <property type="entry name" value="Urease, subunit C, domain 1"/>
    <property type="match status" value="1"/>
</dbReference>
<sequence>MPAADLVLTGAQVRTLDPARPAASAVAVHDGVITAVGEAADVRGWRGPGTEVVDLHGGHLVPGLVDAHSHPVWGLDMATGTDLSGVTDLAGLRAALAGAERIEGWVLGHGLDHNAFAGRPVHHDLIADVLDGAPAFLRLYDGHSALASPAALAAAGVSGPRAFAQRAEVVCDATGRPTGHLVEHAAMDLVADIAPRPSYARRRARLVELLSAMAATGLTGAQVMDGGDLDLVAAVAEETVLPVRLRFAPWCMPGADDEALRELARLQGRGGRHWLVGGVKFFMDGTVEGGTAWLEHPDCHGQGTAAFWPDPRAYAEAVHALHAAGVRTATHAIGDAAVRHVLDTVASLGPSGYGAHRIEHIETAPDELLPRFAELGVAASLQPPHTGYTRDDGTDEWSRRLGGDRAARAWRLRDLREAGATVALGSDWPIAHYDVRAVLATARRPRGAAAHRPGLTPLQALEGCTSHAAAAAGESGTAGRITPGHRADLTALTVDPVHAPADELADAPVALTVTGGHVVHRGV</sequence>
<feature type="domain" description="Amidohydrolase 3" evidence="1">
    <location>
        <begin position="51"/>
        <end position="520"/>
    </location>
</feature>
<dbReference type="InterPro" id="IPR013108">
    <property type="entry name" value="Amidohydro_3"/>
</dbReference>
<keyword evidence="3" id="KW-1185">Reference proteome</keyword>